<reference evidence="4" key="1">
    <citation type="journal article" date="2019" name="Int. J. Syst. Evol. Microbiol.">
        <title>The Global Catalogue of Microorganisms (GCM) 10K type strain sequencing project: providing services to taxonomists for standard genome sequencing and annotation.</title>
        <authorList>
            <consortium name="The Broad Institute Genomics Platform"/>
            <consortium name="The Broad Institute Genome Sequencing Center for Infectious Disease"/>
            <person name="Wu L."/>
            <person name="Ma J."/>
        </authorList>
    </citation>
    <scope>NUCLEOTIDE SEQUENCE [LARGE SCALE GENOMIC DNA]</scope>
    <source>
        <strain evidence="4">JCM 31486</strain>
    </source>
</reference>
<evidence type="ECO:0000259" key="2">
    <source>
        <dbReference type="PROSITE" id="PS51192"/>
    </source>
</evidence>
<keyword evidence="3" id="KW-0547">Nucleotide-binding</keyword>
<dbReference type="InterPro" id="IPR027417">
    <property type="entry name" value="P-loop_NTPase"/>
</dbReference>
<protein>
    <submittedName>
        <fullName evidence="3">DEAD/DEAH box helicase</fullName>
    </submittedName>
</protein>
<feature type="non-terminal residue" evidence="3">
    <location>
        <position position="1"/>
    </location>
</feature>
<dbReference type="Gene3D" id="3.40.50.300">
    <property type="entry name" value="P-loop containing nucleotide triphosphate hydrolases"/>
    <property type="match status" value="1"/>
</dbReference>
<dbReference type="InterPro" id="IPR052511">
    <property type="entry name" value="ATP-dep_Helicase"/>
</dbReference>
<dbReference type="Proteomes" id="UP001597045">
    <property type="component" value="Unassembled WGS sequence"/>
</dbReference>
<feature type="domain" description="Helicase ATP-binding" evidence="2">
    <location>
        <begin position="1"/>
        <end position="102"/>
    </location>
</feature>
<dbReference type="PROSITE" id="PS51192">
    <property type="entry name" value="HELICASE_ATP_BIND_1"/>
    <property type="match status" value="1"/>
</dbReference>
<evidence type="ECO:0000256" key="1">
    <source>
        <dbReference type="SAM" id="MobiDB-lite"/>
    </source>
</evidence>
<proteinExistence type="predicted"/>
<dbReference type="InterPro" id="IPR014001">
    <property type="entry name" value="Helicase_ATP-bd"/>
</dbReference>
<keyword evidence="4" id="KW-1185">Reference proteome</keyword>
<keyword evidence="3" id="KW-0378">Hydrolase</keyword>
<feature type="region of interest" description="Disordered" evidence="1">
    <location>
        <begin position="203"/>
        <end position="248"/>
    </location>
</feature>
<dbReference type="PANTHER" id="PTHR47962:SF5">
    <property type="entry name" value="ATP-DEPENDENT HELICASE LHR-RELATED"/>
    <property type="match status" value="1"/>
</dbReference>
<evidence type="ECO:0000313" key="4">
    <source>
        <dbReference type="Proteomes" id="UP001597045"/>
    </source>
</evidence>
<dbReference type="InterPro" id="IPR011545">
    <property type="entry name" value="DEAD/DEAH_box_helicase_dom"/>
</dbReference>
<keyword evidence="3" id="KW-0067">ATP-binding</keyword>
<sequence>ETPADERRSFARTPPDILVTTPESLFLILTSAARESLTGVETVIVDEVHAVTGTKRGAHLAVSLERLDALLTKPVQRIGLSATVRPIEEVSAFLAGGRPVTVVAPKTAKTVEITVQVPVEDMANLDSPPSTDRAPGDLPVEGGIGTLEEITGEIGTPRRPSIWPAVEERILELVRQHRSTIVFANSRRLAERLTARLNELAEEHQEVGDPIDIDHLSSPPPNSPSAPPNSPSTPPILTPPPPPHTTLP</sequence>
<dbReference type="SUPFAM" id="SSF52540">
    <property type="entry name" value="P-loop containing nucleoside triphosphate hydrolases"/>
    <property type="match status" value="1"/>
</dbReference>
<dbReference type="PANTHER" id="PTHR47962">
    <property type="entry name" value="ATP-DEPENDENT HELICASE LHR-RELATED-RELATED"/>
    <property type="match status" value="1"/>
</dbReference>
<keyword evidence="3" id="KW-0347">Helicase</keyword>
<evidence type="ECO:0000313" key="3">
    <source>
        <dbReference type="EMBL" id="MFD1050690.1"/>
    </source>
</evidence>
<dbReference type="GO" id="GO:0004386">
    <property type="term" value="F:helicase activity"/>
    <property type="evidence" value="ECO:0007669"/>
    <property type="project" value="UniProtKB-KW"/>
</dbReference>
<organism evidence="3 4">
    <name type="scientific">Kibdelosporangium lantanae</name>
    <dbReference type="NCBI Taxonomy" id="1497396"/>
    <lineage>
        <taxon>Bacteria</taxon>
        <taxon>Bacillati</taxon>
        <taxon>Actinomycetota</taxon>
        <taxon>Actinomycetes</taxon>
        <taxon>Pseudonocardiales</taxon>
        <taxon>Pseudonocardiaceae</taxon>
        <taxon>Kibdelosporangium</taxon>
    </lineage>
</organism>
<comment type="caution">
    <text evidence="3">The sequence shown here is derived from an EMBL/GenBank/DDBJ whole genome shotgun (WGS) entry which is preliminary data.</text>
</comment>
<feature type="compositionally biased region" description="Basic and acidic residues" evidence="1">
    <location>
        <begin position="203"/>
        <end position="215"/>
    </location>
</feature>
<dbReference type="Pfam" id="PF00270">
    <property type="entry name" value="DEAD"/>
    <property type="match status" value="1"/>
</dbReference>
<feature type="non-terminal residue" evidence="3">
    <location>
        <position position="248"/>
    </location>
</feature>
<dbReference type="EMBL" id="JBHTIS010003026">
    <property type="protein sequence ID" value="MFD1050690.1"/>
    <property type="molecule type" value="Genomic_DNA"/>
</dbReference>
<name>A0ABW3MMH2_9PSEU</name>
<feature type="compositionally biased region" description="Pro residues" evidence="1">
    <location>
        <begin position="218"/>
        <end position="248"/>
    </location>
</feature>
<accession>A0ABW3MMH2</accession>
<gene>
    <name evidence="3" type="ORF">ACFQ1S_36770</name>
</gene>